<dbReference type="AlphaFoldDB" id="A0A256FRF6"/>
<protein>
    <submittedName>
        <fullName evidence="1">Uncharacterized protein</fullName>
    </submittedName>
</protein>
<organism evidence="1 2">
    <name type="scientific">Brucella grignonensis</name>
    <dbReference type="NCBI Taxonomy" id="94627"/>
    <lineage>
        <taxon>Bacteria</taxon>
        <taxon>Pseudomonadati</taxon>
        <taxon>Pseudomonadota</taxon>
        <taxon>Alphaproteobacteria</taxon>
        <taxon>Hyphomicrobiales</taxon>
        <taxon>Brucellaceae</taxon>
        <taxon>Brucella/Ochrobactrum group</taxon>
        <taxon>Brucella</taxon>
    </lineage>
</organism>
<evidence type="ECO:0000313" key="1">
    <source>
        <dbReference type="EMBL" id="OYR17452.1"/>
    </source>
</evidence>
<name>A0A256FRF6_9HYPH</name>
<proteinExistence type="predicted"/>
<dbReference type="EMBL" id="NNRL01000147">
    <property type="protein sequence ID" value="OYR17452.1"/>
    <property type="molecule type" value="Genomic_DNA"/>
</dbReference>
<keyword evidence="2" id="KW-1185">Reference proteome</keyword>
<gene>
    <name evidence="1" type="ORF">CEV33_3909</name>
</gene>
<reference evidence="1 2" key="1">
    <citation type="submission" date="2017-07" db="EMBL/GenBank/DDBJ databases">
        <title>Phylogenetic study on the rhizospheric bacterium Ochrobactrum sp. A44.</title>
        <authorList>
            <person name="Krzyzanowska D.M."/>
            <person name="Ossowicki A."/>
            <person name="Rajewska M."/>
            <person name="Maciag T."/>
            <person name="Kaczynski Z."/>
            <person name="Czerwicka M."/>
            <person name="Jafra S."/>
        </authorList>
    </citation>
    <scope>NUCLEOTIDE SEQUENCE [LARGE SCALE GENOMIC DNA]</scope>
    <source>
        <strain evidence="1 2">OgA9a</strain>
    </source>
</reference>
<dbReference type="Proteomes" id="UP000216478">
    <property type="component" value="Unassembled WGS sequence"/>
</dbReference>
<sequence length="62" mass="6518">MAARGVQAVLAEHATAVRIGEGHDDDLTGADRANLVADRLNHSDCFVPHATPPGTLSGWRSL</sequence>
<comment type="caution">
    <text evidence="1">The sequence shown here is derived from an EMBL/GenBank/DDBJ whole genome shotgun (WGS) entry which is preliminary data.</text>
</comment>
<accession>A0A256FRF6</accession>
<evidence type="ECO:0000313" key="2">
    <source>
        <dbReference type="Proteomes" id="UP000216478"/>
    </source>
</evidence>